<feature type="active site" evidence="4">
    <location>
        <position position="135"/>
    </location>
</feature>
<proteinExistence type="predicted"/>
<keyword evidence="7" id="KW-1185">Reference proteome</keyword>
<organism evidence="6 7">
    <name type="scientific">Catalinimonas alkaloidigena</name>
    <dbReference type="NCBI Taxonomy" id="1075417"/>
    <lineage>
        <taxon>Bacteria</taxon>
        <taxon>Pseudomonadati</taxon>
        <taxon>Bacteroidota</taxon>
        <taxon>Cytophagia</taxon>
        <taxon>Cytophagales</taxon>
        <taxon>Catalimonadaceae</taxon>
        <taxon>Catalinimonas</taxon>
    </lineage>
</organism>
<dbReference type="InterPro" id="IPR000673">
    <property type="entry name" value="Sig_transdc_resp-reg_Me-estase"/>
</dbReference>
<gene>
    <name evidence="6" type="ORF">SAMN05421823_101370</name>
</gene>
<dbReference type="Proteomes" id="UP000198510">
    <property type="component" value="Unassembled WGS sequence"/>
</dbReference>
<feature type="active site" evidence="4">
    <location>
        <position position="43"/>
    </location>
</feature>
<evidence type="ECO:0000256" key="3">
    <source>
        <dbReference type="ARBA" id="ARBA00048267"/>
    </source>
</evidence>
<dbReference type="EMBL" id="FNFO01000001">
    <property type="protein sequence ID" value="SDJ90047.1"/>
    <property type="molecule type" value="Genomic_DNA"/>
</dbReference>
<keyword evidence="4" id="KW-0145">Chemotaxis</keyword>
<evidence type="ECO:0000259" key="5">
    <source>
        <dbReference type="PROSITE" id="PS50122"/>
    </source>
</evidence>
<dbReference type="RefSeq" id="WP_176955865.1">
    <property type="nucleotide sequence ID" value="NZ_FNFO01000001.1"/>
</dbReference>
<dbReference type="PROSITE" id="PS50122">
    <property type="entry name" value="CHEB"/>
    <property type="match status" value="1"/>
</dbReference>
<reference evidence="6 7" key="1">
    <citation type="submission" date="2016-10" db="EMBL/GenBank/DDBJ databases">
        <authorList>
            <person name="de Groot N.N."/>
        </authorList>
    </citation>
    <scope>NUCLEOTIDE SEQUENCE [LARGE SCALE GENOMIC DNA]</scope>
    <source>
        <strain evidence="6 7">DSM 25186</strain>
    </source>
</reference>
<dbReference type="InterPro" id="IPR035909">
    <property type="entry name" value="CheB_C"/>
</dbReference>
<evidence type="ECO:0000313" key="7">
    <source>
        <dbReference type="Proteomes" id="UP000198510"/>
    </source>
</evidence>
<feature type="active site" evidence="4">
    <location>
        <position position="16"/>
    </location>
</feature>
<dbReference type="AlphaFoldDB" id="A0A1G8XI04"/>
<dbReference type="PANTHER" id="PTHR42872">
    <property type="entry name" value="PROTEIN-GLUTAMATE METHYLESTERASE/PROTEIN-GLUTAMINE GLUTAMINASE"/>
    <property type="match status" value="1"/>
</dbReference>
<dbReference type="GO" id="GO:0008984">
    <property type="term" value="F:protein-glutamate methylesterase activity"/>
    <property type="evidence" value="ECO:0007669"/>
    <property type="project" value="UniProtKB-EC"/>
</dbReference>
<evidence type="ECO:0000256" key="4">
    <source>
        <dbReference type="PROSITE-ProRule" id="PRU00050"/>
    </source>
</evidence>
<dbReference type="CDD" id="cd16434">
    <property type="entry name" value="CheB-CheR_fusion"/>
    <property type="match status" value="1"/>
</dbReference>
<comment type="catalytic activity">
    <reaction evidence="3">
        <text>[protein]-L-glutamate 5-O-methyl ester + H2O = L-glutamyl-[protein] + methanol + H(+)</text>
        <dbReference type="Rhea" id="RHEA:23236"/>
        <dbReference type="Rhea" id="RHEA-COMP:10208"/>
        <dbReference type="Rhea" id="RHEA-COMP:10311"/>
        <dbReference type="ChEBI" id="CHEBI:15377"/>
        <dbReference type="ChEBI" id="CHEBI:15378"/>
        <dbReference type="ChEBI" id="CHEBI:17790"/>
        <dbReference type="ChEBI" id="CHEBI:29973"/>
        <dbReference type="ChEBI" id="CHEBI:82795"/>
        <dbReference type="EC" id="3.1.1.61"/>
    </reaction>
</comment>
<dbReference type="Gene3D" id="3.40.50.180">
    <property type="entry name" value="Methylesterase CheB, C-terminal domain"/>
    <property type="match status" value="1"/>
</dbReference>
<evidence type="ECO:0000256" key="1">
    <source>
        <dbReference type="ARBA" id="ARBA00022801"/>
    </source>
</evidence>
<keyword evidence="1 4" id="KW-0378">Hydrolase</keyword>
<protein>
    <recommendedName>
        <fullName evidence="2">protein-glutamate methylesterase</fullName>
        <ecNumber evidence="2">3.1.1.61</ecNumber>
    </recommendedName>
</protein>
<evidence type="ECO:0000313" key="6">
    <source>
        <dbReference type="EMBL" id="SDJ90047.1"/>
    </source>
</evidence>
<dbReference type="Pfam" id="PF01339">
    <property type="entry name" value="CheB_methylest"/>
    <property type="match status" value="1"/>
</dbReference>
<evidence type="ECO:0000256" key="2">
    <source>
        <dbReference type="ARBA" id="ARBA00039140"/>
    </source>
</evidence>
<dbReference type="EC" id="3.1.1.61" evidence="2"/>
<dbReference type="STRING" id="1075417.SAMN05421823_101370"/>
<dbReference type="GO" id="GO:0000156">
    <property type="term" value="F:phosphorelay response regulator activity"/>
    <property type="evidence" value="ECO:0007669"/>
    <property type="project" value="InterPro"/>
</dbReference>
<dbReference type="SUPFAM" id="SSF52738">
    <property type="entry name" value="Methylesterase CheB, C-terminal domain"/>
    <property type="match status" value="1"/>
</dbReference>
<dbReference type="GO" id="GO:0005737">
    <property type="term" value="C:cytoplasm"/>
    <property type="evidence" value="ECO:0007669"/>
    <property type="project" value="InterPro"/>
</dbReference>
<dbReference type="PANTHER" id="PTHR42872:SF6">
    <property type="entry name" value="PROTEIN-GLUTAMATE METHYLESTERASE_PROTEIN-GLUTAMINE GLUTAMINASE"/>
    <property type="match status" value="1"/>
</dbReference>
<feature type="domain" description="CheB-type methylesterase" evidence="5">
    <location>
        <begin position="4"/>
        <end position="168"/>
    </location>
</feature>
<accession>A0A1G8XI04</accession>
<sequence>MSVQVASYPVIGIGLSAGGLDALRELLSYLPSPAGATFVVVPHLPIGHESHFDQVIGRVTSLQVAWAANGAIPQPEHLYVLPPQYELGFQEERFRLIPRQNTEKINRMVDRGFAALAQAFGRRTIGIVLSGTGSDGVAGVKAIEHKGGIVMAQHPKTAKFEGMPASVIAHDHPDMIGTPQQLADLLINHLPYSQA</sequence>
<name>A0A1G8XI04_9BACT</name>
<dbReference type="GO" id="GO:0006935">
    <property type="term" value="P:chemotaxis"/>
    <property type="evidence" value="ECO:0007669"/>
    <property type="project" value="UniProtKB-UniRule"/>
</dbReference>